<keyword evidence="10" id="KW-0630">Potassium</keyword>
<evidence type="ECO:0000256" key="1">
    <source>
        <dbReference type="ARBA" id="ARBA00004448"/>
    </source>
</evidence>
<dbReference type="EMBL" id="BTRK01000004">
    <property type="protein sequence ID" value="GMR48169.1"/>
    <property type="molecule type" value="Genomic_DNA"/>
</dbReference>
<dbReference type="GO" id="GO:0006813">
    <property type="term" value="P:potassium ion transport"/>
    <property type="evidence" value="ECO:0007669"/>
    <property type="project" value="UniProtKB-KW"/>
</dbReference>
<organism evidence="22 23">
    <name type="scientific">Pristionchus mayeri</name>
    <dbReference type="NCBI Taxonomy" id="1317129"/>
    <lineage>
        <taxon>Eukaryota</taxon>
        <taxon>Metazoa</taxon>
        <taxon>Ecdysozoa</taxon>
        <taxon>Nematoda</taxon>
        <taxon>Chromadorea</taxon>
        <taxon>Rhabditida</taxon>
        <taxon>Rhabditina</taxon>
        <taxon>Diplogasteromorpha</taxon>
        <taxon>Diplogasteroidea</taxon>
        <taxon>Neodiplogasteridae</taxon>
        <taxon>Pristionchus</taxon>
    </lineage>
</organism>
<comment type="subcellular location">
    <subcellularLocation>
        <location evidence="1">Mitochondrion inner membrane</location>
        <topology evidence="1">Multi-pass membrane protein</topology>
    </subcellularLocation>
</comment>
<feature type="domain" description="ABC transporter" evidence="20">
    <location>
        <begin position="445"/>
        <end position="687"/>
    </location>
</feature>
<dbReference type="InterPro" id="IPR036640">
    <property type="entry name" value="ABC1_TM_sf"/>
</dbReference>
<dbReference type="GO" id="GO:0005743">
    <property type="term" value="C:mitochondrial inner membrane"/>
    <property type="evidence" value="ECO:0007669"/>
    <property type="project" value="UniProtKB-SubCell"/>
</dbReference>
<dbReference type="Gene3D" id="1.20.1560.10">
    <property type="entry name" value="ABC transporter type 1, transmembrane domain"/>
    <property type="match status" value="1"/>
</dbReference>
<evidence type="ECO:0000256" key="12">
    <source>
        <dbReference type="ARBA" id="ARBA00023065"/>
    </source>
</evidence>
<dbReference type="GO" id="GO:0090374">
    <property type="term" value="P:oligopeptide export from mitochondrion"/>
    <property type="evidence" value="ECO:0007669"/>
    <property type="project" value="TreeGrafter"/>
</dbReference>
<dbReference type="InterPro" id="IPR039421">
    <property type="entry name" value="Type_1_exporter"/>
</dbReference>
<dbReference type="GO" id="GO:0005524">
    <property type="term" value="F:ATP binding"/>
    <property type="evidence" value="ECO:0007669"/>
    <property type="project" value="UniProtKB-KW"/>
</dbReference>
<comment type="similarity">
    <text evidence="2">Belongs to the ABC transporter superfamily. ABCB family. Multidrug resistance exporter (TC 3.A.1.201) subfamily.</text>
</comment>
<keyword evidence="6" id="KW-0547">Nucleotide-binding</keyword>
<keyword evidence="3" id="KW-0813">Transport</keyword>
<reference evidence="23" key="1">
    <citation type="submission" date="2022-10" db="EMBL/GenBank/DDBJ databases">
        <title>Genome assembly of Pristionchus species.</title>
        <authorList>
            <person name="Yoshida K."/>
            <person name="Sommer R.J."/>
        </authorList>
    </citation>
    <scope>NUCLEOTIDE SEQUENCE [LARGE SCALE GENOMIC DNA]</scope>
    <source>
        <strain evidence="23">RS5460</strain>
    </source>
</reference>
<feature type="transmembrane region" description="Helical" evidence="19">
    <location>
        <begin position="267"/>
        <end position="289"/>
    </location>
</feature>
<dbReference type="PANTHER" id="PTHR43394:SF17">
    <property type="entry name" value="MITOCHONDRIAL POTASSIUM CHANNEL ATP-BINDING SUBUNIT"/>
    <property type="match status" value="1"/>
</dbReference>
<evidence type="ECO:0000256" key="14">
    <source>
        <dbReference type="ARBA" id="ARBA00023136"/>
    </source>
</evidence>
<comment type="caution">
    <text evidence="22">The sequence shown here is derived from an EMBL/GenBank/DDBJ whole genome shotgun (WGS) entry which is preliminary data.</text>
</comment>
<feature type="transmembrane region" description="Helical" evidence="19">
    <location>
        <begin position="172"/>
        <end position="193"/>
    </location>
</feature>
<dbReference type="GO" id="GO:0015421">
    <property type="term" value="F:ABC-type oligopeptide transporter activity"/>
    <property type="evidence" value="ECO:0007669"/>
    <property type="project" value="TreeGrafter"/>
</dbReference>
<keyword evidence="7" id="KW-0999">Mitochondrion inner membrane</keyword>
<dbReference type="SMART" id="SM00382">
    <property type="entry name" value="AAA"/>
    <property type="match status" value="1"/>
</dbReference>
<evidence type="ECO:0000256" key="15">
    <source>
        <dbReference type="ARBA" id="ARBA00040439"/>
    </source>
</evidence>
<keyword evidence="12" id="KW-0406">Ion transport</keyword>
<evidence type="ECO:0000256" key="18">
    <source>
        <dbReference type="SAM" id="MobiDB-lite"/>
    </source>
</evidence>
<evidence type="ECO:0000256" key="10">
    <source>
        <dbReference type="ARBA" id="ARBA00022958"/>
    </source>
</evidence>
<keyword evidence="5 19" id="KW-0812">Transmembrane</keyword>
<dbReference type="PROSITE" id="PS00211">
    <property type="entry name" value="ABC_TRANSPORTER_1"/>
    <property type="match status" value="1"/>
</dbReference>
<evidence type="ECO:0000313" key="23">
    <source>
        <dbReference type="Proteomes" id="UP001328107"/>
    </source>
</evidence>
<evidence type="ECO:0000256" key="9">
    <source>
        <dbReference type="ARBA" id="ARBA00022946"/>
    </source>
</evidence>
<evidence type="ECO:0000256" key="3">
    <source>
        <dbReference type="ARBA" id="ARBA00022448"/>
    </source>
</evidence>
<dbReference type="FunFam" id="1.20.1560.10:FF:000195">
    <property type="entry name" value="AGAP006273-PA-like protein"/>
    <property type="match status" value="1"/>
</dbReference>
<evidence type="ECO:0000256" key="16">
    <source>
        <dbReference type="ARBA" id="ARBA00041416"/>
    </source>
</evidence>
<evidence type="ECO:0000259" key="21">
    <source>
        <dbReference type="PROSITE" id="PS50929"/>
    </source>
</evidence>
<keyword evidence="11 19" id="KW-1133">Transmembrane helix</keyword>
<evidence type="ECO:0000313" key="22">
    <source>
        <dbReference type="EMBL" id="GMR48169.1"/>
    </source>
</evidence>
<keyword evidence="13" id="KW-0496">Mitochondrion</keyword>
<evidence type="ECO:0000259" key="20">
    <source>
        <dbReference type="PROSITE" id="PS50893"/>
    </source>
</evidence>
<protein>
    <recommendedName>
        <fullName evidence="15">Mitochondrial potassium channel ATP-binding subunit</fullName>
    </recommendedName>
    <alternativeName>
        <fullName evidence="17">ATP-binding cassette sub-family B member 8, mitochondrial</fullName>
    </alternativeName>
    <alternativeName>
        <fullName evidence="16">Mitochondrial sulfonylurea-receptor</fullName>
    </alternativeName>
</protein>
<evidence type="ECO:0000256" key="8">
    <source>
        <dbReference type="ARBA" id="ARBA00022840"/>
    </source>
</evidence>
<sequence>MIFLRNIRGCSNNRMLKYSLQKPLHSSLVDISKTFSTFTPIVNSLRAYLLRPLNSGNLLKSLRLSGLALSISAVPFARVAECAKISGRVDHLPQNDSREAHLTLDELASLIAPHSCWLVLAVVAAFVTALLNIQIPLYLGELIDAMTEIIKEQAQLGAASLAPLSPVVVKLIASYAAQAGLTFLYITCLSVLGERMAADLRLRLFDRLLHLDMTFFDAEKTAELSSRLNVDVQEFKSSFKITISQGLRTLTQVIGCMWSLCRISPRMTLITMSIIPLVITIGAFCGLLLRSLSRRAQCQSAIASTVSDEALSNIRTVRAFAMEKEELRLFSREVEKATVLHEALGAGIGLFQGGSNLLLNGIVVSVLYGGSGLIASGELSAGDLMSFLVTAQTIQKSLAQLSISFGTALKGYTAGARVIQFANMAPSESYKEGIKIPYHTLWGEIRFEGIDFTYPSRPEHTVLNGLNLRIPAGQVVALCGPSGEGKSTIVSLLERFYEPSKGRITLDGKDITSLDVQWLRGQTIGLISQEPVLFATSIAENIKYGAPGASDEEVERAAKLANAHSFIQSFPEQYDTIVGERGAQLSGGQRQRIAIARALVKDPPILILDEATSALDTESERLVRRRGKRRKTVIAGQSSIGDSDEGKDGVGDRPSSVNCPECEQDLCDQRRSRRRGRDSRRTTGKEVRLRSTRCFL</sequence>
<evidence type="ECO:0000256" key="5">
    <source>
        <dbReference type="ARBA" id="ARBA00022692"/>
    </source>
</evidence>
<dbReference type="Proteomes" id="UP001328107">
    <property type="component" value="Unassembled WGS sequence"/>
</dbReference>
<dbReference type="InterPro" id="IPR003439">
    <property type="entry name" value="ABC_transporter-like_ATP-bd"/>
</dbReference>
<dbReference type="AlphaFoldDB" id="A0AAN5CPF4"/>
<dbReference type="InterPro" id="IPR027417">
    <property type="entry name" value="P-loop_NTPase"/>
</dbReference>
<feature type="transmembrane region" description="Helical" evidence="19">
    <location>
        <begin position="117"/>
        <end position="139"/>
    </location>
</feature>
<dbReference type="InterPro" id="IPR011527">
    <property type="entry name" value="ABC1_TM_dom"/>
</dbReference>
<dbReference type="Gene3D" id="3.40.50.300">
    <property type="entry name" value="P-loop containing nucleotide triphosphate hydrolases"/>
    <property type="match status" value="1"/>
</dbReference>
<evidence type="ECO:0000256" key="19">
    <source>
        <dbReference type="SAM" id="Phobius"/>
    </source>
</evidence>
<keyword evidence="9" id="KW-0809">Transit peptide</keyword>
<keyword evidence="4" id="KW-0633">Potassium transport</keyword>
<dbReference type="PROSITE" id="PS50893">
    <property type="entry name" value="ABC_TRANSPORTER_2"/>
    <property type="match status" value="1"/>
</dbReference>
<dbReference type="GO" id="GO:0016887">
    <property type="term" value="F:ATP hydrolysis activity"/>
    <property type="evidence" value="ECO:0007669"/>
    <property type="project" value="InterPro"/>
</dbReference>
<dbReference type="CDD" id="cd18574">
    <property type="entry name" value="ABC_6TM_ABCB8_like"/>
    <property type="match status" value="1"/>
</dbReference>
<dbReference type="Pfam" id="PF00664">
    <property type="entry name" value="ABC_membrane"/>
    <property type="match status" value="1"/>
</dbReference>
<feature type="region of interest" description="Disordered" evidence="18">
    <location>
        <begin position="626"/>
        <end position="686"/>
    </location>
</feature>
<dbReference type="Pfam" id="PF00005">
    <property type="entry name" value="ABC_tran"/>
    <property type="match status" value="1"/>
</dbReference>
<dbReference type="InterPro" id="IPR003593">
    <property type="entry name" value="AAA+_ATPase"/>
</dbReference>
<name>A0AAN5CPF4_9BILA</name>
<dbReference type="PROSITE" id="PS50929">
    <property type="entry name" value="ABC_TM1F"/>
    <property type="match status" value="1"/>
</dbReference>
<dbReference type="SUPFAM" id="SSF52540">
    <property type="entry name" value="P-loop containing nucleoside triphosphate hydrolases"/>
    <property type="match status" value="1"/>
</dbReference>
<evidence type="ECO:0000256" key="4">
    <source>
        <dbReference type="ARBA" id="ARBA00022538"/>
    </source>
</evidence>
<dbReference type="SUPFAM" id="SSF90123">
    <property type="entry name" value="ABC transporter transmembrane region"/>
    <property type="match status" value="1"/>
</dbReference>
<evidence type="ECO:0000256" key="11">
    <source>
        <dbReference type="ARBA" id="ARBA00022989"/>
    </source>
</evidence>
<feature type="domain" description="ABC transmembrane type-1" evidence="21">
    <location>
        <begin position="119"/>
        <end position="410"/>
    </location>
</feature>
<proteinExistence type="inferred from homology"/>
<gene>
    <name evidence="22" type="ORF">PMAYCL1PPCAC_18364</name>
</gene>
<accession>A0AAN5CPF4</accession>
<keyword evidence="23" id="KW-1185">Reference proteome</keyword>
<dbReference type="InterPro" id="IPR017871">
    <property type="entry name" value="ABC_transporter-like_CS"/>
</dbReference>
<evidence type="ECO:0000256" key="6">
    <source>
        <dbReference type="ARBA" id="ARBA00022741"/>
    </source>
</evidence>
<evidence type="ECO:0000256" key="13">
    <source>
        <dbReference type="ARBA" id="ARBA00023128"/>
    </source>
</evidence>
<keyword evidence="14 19" id="KW-0472">Membrane</keyword>
<evidence type="ECO:0000256" key="17">
    <source>
        <dbReference type="ARBA" id="ARBA00042968"/>
    </source>
</evidence>
<evidence type="ECO:0000256" key="7">
    <source>
        <dbReference type="ARBA" id="ARBA00022792"/>
    </source>
</evidence>
<dbReference type="FunFam" id="3.40.50.300:FF:000836">
    <property type="entry name" value="ABC transporter B family member 25"/>
    <property type="match status" value="1"/>
</dbReference>
<evidence type="ECO:0000256" key="2">
    <source>
        <dbReference type="ARBA" id="ARBA00007577"/>
    </source>
</evidence>
<keyword evidence="8" id="KW-0067">ATP-binding</keyword>
<dbReference type="PANTHER" id="PTHR43394">
    <property type="entry name" value="ATP-DEPENDENT PERMEASE MDL1, MITOCHONDRIAL"/>
    <property type="match status" value="1"/>
</dbReference>